<dbReference type="AlphaFoldDB" id="A0A075A237"/>
<accession>A0A075A237</accession>
<dbReference type="RefSeq" id="XP_009162531.1">
    <property type="nucleotide sequence ID" value="XM_009164267.1"/>
</dbReference>
<proteinExistence type="predicted"/>
<reference evidence="1 2" key="1">
    <citation type="submission" date="2013-11" db="EMBL/GenBank/DDBJ databases">
        <title>Opisthorchis viverrini - life in the bile duct.</title>
        <authorList>
            <person name="Young N.D."/>
            <person name="Nagarajan N."/>
            <person name="Lin S.J."/>
            <person name="Korhonen P.K."/>
            <person name="Jex A.R."/>
            <person name="Hall R.S."/>
            <person name="Safavi-Hemami H."/>
            <person name="Kaewkong W."/>
            <person name="Bertrand D."/>
            <person name="Gao S."/>
            <person name="Seet Q."/>
            <person name="Wongkham S."/>
            <person name="Teh B.T."/>
            <person name="Wongkham C."/>
            <person name="Intapan P.M."/>
            <person name="Maleewong W."/>
            <person name="Yang X."/>
            <person name="Hu M."/>
            <person name="Wang Z."/>
            <person name="Hofmann A."/>
            <person name="Sternberg P.W."/>
            <person name="Tan P."/>
            <person name="Wang J."/>
            <person name="Gasser R.B."/>
        </authorList>
    </citation>
    <scope>NUCLEOTIDE SEQUENCE [LARGE SCALE GENOMIC DNA]</scope>
</reference>
<organism evidence="1 2">
    <name type="scientific">Opisthorchis viverrini</name>
    <name type="common">Southeast Asian liver fluke</name>
    <dbReference type="NCBI Taxonomy" id="6198"/>
    <lineage>
        <taxon>Eukaryota</taxon>
        <taxon>Metazoa</taxon>
        <taxon>Spiralia</taxon>
        <taxon>Lophotrochozoa</taxon>
        <taxon>Platyhelminthes</taxon>
        <taxon>Trematoda</taxon>
        <taxon>Digenea</taxon>
        <taxon>Opisthorchiida</taxon>
        <taxon>Opisthorchiata</taxon>
        <taxon>Opisthorchiidae</taxon>
        <taxon>Opisthorchis</taxon>
    </lineage>
</organism>
<dbReference type="OrthoDB" id="62798at2759"/>
<name>A0A075A237_OPIVI</name>
<dbReference type="KEGG" id="ovi:T265_12543"/>
<dbReference type="Proteomes" id="UP000054324">
    <property type="component" value="Unassembled WGS sequence"/>
</dbReference>
<evidence type="ECO:0000313" key="1">
    <source>
        <dbReference type="EMBL" id="KER33773.1"/>
    </source>
</evidence>
<dbReference type="Gene3D" id="3.60.10.10">
    <property type="entry name" value="Endonuclease/exonuclease/phosphatase"/>
    <property type="match status" value="1"/>
</dbReference>
<evidence type="ECO:0008006" key="3">
    <source>
        <dbReference type="Google" id="ProtNLM"/>
    </source>
</evidence>
<dbReference type="EMBL" id="KL596622">
    <property type="protein sequence ID" value="KER33773.1"/>
    <property type="molecule type" value="Genomic_DNA"/>
</dbReference>
<sequence length="206" mass="22586">MAHRDFATEHYATLLRDLNSVNIPRRSAVRGSPSNVEQHFPSNSRESIGELQPEIKLLEYTSLPEYKSSDHRPVVGSFEFAVPSRWFSLPVSFIEPMGKASKTFNCQAAMPPEGSTRAEILPGCPCLGNSSRGASIGWPKWLEREFTDRKIRGSNPTYVSRLPLSRLGQPGSIPALVLPSDGMAARHRRGATAELNASANSLLIAV</sequence>
<keyword evidence="2" id="KW-1185">Reference proteome</keyword>
<evidence type="ECO:0000313" key="2">
    <source>
        <dbReference type="Proteomes" id="UP000054324"/>
    </source>
</evidence>
<feature type="non-terminal residue" evidence="1">
    <location>
        <position position="206"/>
    </location>
</feature>
<protein>
    <recommendedName>
        <fullName evidence="3">Inositol polyphosphate-related phosphatase domain-containing protein</fullName>
    </recommendedName>
</protein>
<dbReference type="CTD" id="20326711"/>
<dbReference type="STRING" id="6198.A0A075A237"/>
<gene>
    <name evidence="1" type="ORF">T265_12543</name>
</gene>
<dbReference type="GeneID" id="20326711"/>
<dbReference type="InterPro" id="IPR036691">
    <property type="entry name" value="Endo/exonu/phosph_ase_sf"/>
</dbReference>